<dbReference type="OrthoDB" id="2747330at2759"/>
<dbReference type="CDD" id="cd06097">
    <property type="entry name" value="Aspergillopepsin_like"/>
    <property type="match status" value="1"/>
</dbReference>
<dbReference type="EMBL" id="KN840455">
    <property type="protein sequence ID" value="KIP10379.1"/>
    <property type="molecule type" value="Genomic_DNA"/>
</dbReference>
<evidence type="ECO:0000313" key="8">
    <source>
        <dbReference type="EMBL" id="KIP10379.1"/>
    </source>
</evidence>
<feature type="domain" description="Peptidase A1" evidence="7">
    <location>
        <begin position="99"/>
        <end position="411"/>
    </location>
</feature>
<dbReference type="InterPro" id="IPR033121">
    <property type="entry name" value="PEPTIDASE_A1"/>
</dbReference>
<dbReference type="InterPro" id="IPR001461">
    <property type="entry name" value="Aspartic_peptidase_A1"/>
</dbReference>
<organism evidence="8 9">
    <name type="scientific">Phlebiopsis gigantea (strain 11061_1 CR5-6)</name>
    <name type="common">White-rot fungus</name>
    <name type="synonym">Peniophora gigantea</name>
    <dbReference type="NCBI Taxonomy" id="745531"/>
    <lineage>
        <taxon>Eukaryota</taxon>
        <taxon>Fungi</taxon>
        <taxon>Dikarya</taxon>
        <taxon>Basidiomycota</taxon>
        <taxon>Agaricomycotina</taxon>
        <taxon>Agaricomycetes</taxon>
        <taxon>Polyporales</taxon>
        <taxon>Phanerochaetaceae</taxon>
        <taxon>Phlebiopsis</taxon>
    </lineage>
</organism>
<keyword evidence="3" id="KW-0064">Aspartyl protease</keyword>
<keyword evidence="2" id="KW-0645">Protease</keyword>
<feature type="active site" evidence="5">
    <location>
        <position position="305"/>
    </location>
</feature>
<reference evidence="8 9" key="1">
    <citation type="journal article" date="2014" name="PLoS Genet.">
        <title>Analysis of the Phlebiopsis gigantea genome, transcriptome and secretome provides insight into its pioneer colonization strategies of wood.</title>
        <authorList>
            <person name="Hori C."/>
            <person name="Ishida T."/>
            <person name="Igarashi K."/>
            <person name="Samejima M."/>
            <person name="Suzuki H."/>
            <person name="Master E."/>
            <person name="Ferreira P."/>
            <person name="Ruiz-Duenas F.J."/>
            <person name="Held B."/>
            <person name="Canessa P."/>
            <person name="Larrondo L.F."/>
            <person name="Schmoll M."/>
            <person name="Druzhinina I.S."/>
            <person name="Kubicek C.P."/>
            <person name="Gaskell J.A."/>
            <person name="Kersten P."/>
            <person name="St John F."/>
            <person name="Glasner J."/>
            <person name="Sabat G."/>
            <person name="Splinter BonDurant S."/>
            <person name="Syed K."/>
            <person name="Yadav J."/>
            <person name="Mgbeahuruike A.C."/>
            <person name="Kovalchuk A."/>
            <person name="Asiegbu F.O."/>
            <person name="Lackner G."/>
            <person name="Hoffmeister D."/>
            <person name="Rencoret J."/>
            <person name="Gutierrez A."/>
            <person name="Sun H."/>
            <person name="Lindquist E."/>
            <person name="Barry K."/>
            <person name="Riley R."/>
            <person name="Grigoriev I.V."/>
            <person name="Henrissat B."/>
            <person name="Kues U."/>
            <person name="Berka R.M."/>
            <person name="Martinez A.T."/>
            <person name="Covert S.F."/>
            <person name="Blanchette R.A."/>
            <person name="Cullen D."/>
        </authorList>
    </citation>
    <scope>NUCLEOTIDE SEQUENCE [LARGE SCALE GENOMIC DNA]</scope>
    <source>
        <strain evidence="8 9">11061_1 CR5-6</strain>
    </source>
</reference>
<evidence type="ECO:0000256" key="6">
    <source>
        <dbReference type="SAM" id="MobiDB-lite"/>
    </source>
</evidence>
<evidence type="ECO:0000256" key="1">
    <source>
        <dbReference type="ARBA" id="ARBA00007447"/>
    </source>
</evidence>
<dbReference type="FunFam" id="2.40.70.10:FF:000026">
    <property type="entry name" value="Endothiapepsin"/>
    <property type="match status" value="1"/>
</dbReference>
<gene>
    <name evidence="8" type="ORF">PHLGIDRAFT_101281</name>
</gene>
<evidence type="ECO:0000259" key="7">
    <source>
        <dbReference type="PROSITE" id="PS51767"/>
    </source>
</evidence>
<dbReference type="HOGENOM" id="CLU_013253_0_2_1"/>
<dbReference type="InterPro" id="IPR034163">
    <property type="entry name" value="Aspergillopepsin-like_cat_dom"/>
</dbReference>
<feature type="active site" evidence="5">
    <location>
        <position position="117"/>
    </location>
</feature>
<dbReference type="Proteomes" id="UP000053257">
    <property type="component" value="Unassembled WGS sequence"/>
</dbReference>
<dbReference type="PANTHER" id="PTHR47966:SF1">
    <property type="entry name" value="ASPARTYL PROTEINASE"/>
    <property type="match status" value="1"/>
</dbReference>
<dbReference type="SUPFAM" id="SSF50630">
    <property type="entry name" value="Acid proteases"/>
    <property type="match status" value="1"/>
</dbReference>
<feature type="compositionally biased region" description="Polar residues" evidence="6">
    <location>
        <begin position="1"/>
        <end position="22"/>
    </location>
</feature>
<keyword evidence="4" id="KW-0378">Hydrolase</keyword>
<dbReference type="Gene3D" id="2.40.70.10">
    <property type="entry name" value="Acid Proteases"/>
    <property type="match status" value="2"/>
</dbReference>
<evidence type="ECO:0000256" key="5">
    <source>
        <dbReference type="PIRSR" id="PIRSR601461-1"/>
    </source>
</evidence>
<accession>A0A0C3NY88</accession>
<dbReference type="Pfam" id="PF00026">
    <property type="entry name" value="Asp"/>
    <property type="match status" value="1"/>
</dbReference>
<dbReference type="AlphaFoldDB" id="A0A0C3NY88"/>
<dbReference type="PANTHER" id="PTHR47966">
    <property type="entry name" value="BETA-SITE APP-CLEAVING ENZYME, ISOFORM A-RELATED"/>
    <property type="match status" value="1"/>
</dbReference>
<protein>
    <recommendedName>
        <fullName evidence="7">Peptidase A1 domain-containing protein</fullName>
    </recommendedName>
</protein>
<dbReference type="PRINTS" id="PR00792">
    <property type="entry name" value="PEPSIN"/>
</dbReference>
<name>A0A0C3NY88_PHLG1</name>
<feature type="region of interest" description="Disordered" evidence="6">
    <location>
        <begin position="1"/>
        <end position="32"/>
    </location>
</feature>
<sequence length="415" mass="44667">MGCLQSTNQDPATDTPAPQGTDNKSKQLHSLVRPDIYKDQRPSFYSVYARAARRYGFETGQYAGFAKRGNVVVKVKSHNDKDTDHEVPAESIQNGAMEYVVPVKIGTPGVTLNLDFDTGSSDLWLWSSELANANKYSKTHTIYNPSKSSTAKHVSGAWNISYGDGSSASGDVYTDVVAVAGVSIPNQAVECAKKLSSSFLSDGGNDGLLGLAWPAINTVTPTPVKTPVESMIEQKLIDQPLFTVKLGHGTEPGFYSFGFIDETVTSSPIAYTSVDNSQGFWQVPSTSYSINGKTIERSGNTTILDTGTTLLLVDDTVLKTIYDSIEGATYDDQQGGWKYPSSATVPDVSFAVGDTLYKLNAADFGYGPADDGYTLGGIQSRGDLDFDIFGDVFLKSVYVVFNQGEQTVGLAQRDD</sequence>
<evidence type="ECO:0000256" key="4">
    <source>
        <dbReference type="ARBA" id="ARBA00022801"/>
    </source>
</evidence>
<dbReference type="PROSITE" id="PS51767">
    <property type="entry name" value="PEPTIDASE_A1"/>
    <property type="match status" value="1"/>
</dbReference>
<dbReference type="GO" id="GO:0006508">
    <property type="term" value="P:proteolysis"/>
    <property type="evidence" value="ECO:0007669"/>
    <property type="project" value="UniProtKB-KW"/>
</dbReference>
<proteinExistence type="inferred from homology"/>
<dbReference type="MEROPS" id="A01.080"/>
<dbReference type="STRING" id="745531.A0A0C3NY88"/>
<keyword evidence="9" id="KW-1185">Reference proteome</keyword>
<evidence type="ECO:0000256" key="3">
    <source>
        <dbReference type="ARBA" id="ARBA00022750"/>
    </source>
</evidence>
<dbReference type="GO" id="GO:0004190">
    <property type="term" value="F:aspartic-type endopeptidase activity"/>
    <property type="evidence" value="ECO:0007669"/>
    <property type="project" value="UniProtKB-KW"/>
</dbReference>
<comment type="similarity">
    <text evidence="1">Belongs to the peptidase A1 family.</text>
</comment>
<dbReference type="InterPro" id="IPR021109">
    <property type="entry name" value="Peptidase_aspartic_dom_sf"/>
</dbReference>
<evidence type="ECO:0000256" key="2">
    <source>
        <dbReference type="ARBA" id="ARBA00022670"/>
    </source>
</evidence>
<evidence type="ECO:0000313" key="9">
    <source>
        <dbReference type="Proteomes" id="UP000053257"/>
    </source>
</evidence>